<dbReference type="InterPro" id="IPR050288">
    <property type="entry name" value="Cellulose_deg_GH3"/>
</dbReference>
<dbReference type="SMART" id="SM01217">
    <property type="entry name" value="Fn3_like"/>
    <property type="match status" value="1"/>
</dbReference>
<gene>
    <name evidence="8" type="ORF">WN71_023805</name>
</gene>
<keyword evidence="3" id="KW-0119">Carbohydrate metabolism</keyword>
<evidence type="ECO:0000256" key="4">
    <source>
        <dbReference type="ARBA" id="ARBA00058905"/>
    </source>
</evidence>
<sequence length="750" mass="78670">MTTHDPAALSTTEQAALGSGADFWSTKEVAGIPSLMLTDGPHGVRRQVGATDHLGLAGSEPATCFPPAVGLGQSWDAELTHRVGTALGVESRALGVDVLLGPGINIKRDPRCGRNFEYYSEDPHLTGRLAASWVRGLQSTGVGASLKHFAANNTEHDRMRSSSDIAPRPLREIYLRAFQHVVRTANPWTVMCSYNRINGTYAAENHWLLTEVLRDDWGFDGVVVSDWGAVQDRVKAVAAGLDLEMPGSGGATDRLVVDAVEAGELDAAVVARAAARTIALAAKAAAGRAADVAAFDAETHHALARQVAAHCVVLLRNEPVDGQAVLPLEAGRSVAVVGEFAQHPRYQGGGSSHVNPTRVEIPLDEIRALAGDGTSVAYAAGFTTDGSGDEAALRDEAVQAAAAADTAVVFLGLAAHQESEGFDREHIELPAEQVELLAAVVRAQPRTAVVLSHGGVLRLATVAELAPALLDGALLGQAAGGALADVLFGRVNPSARLTETVPVRIQDTPAYLDFPGEHGHVAYGEGLFVGYRWYDARDIEVTFPFGHGLSYTSFAYDDLELSADGDGVTARVTVTNSGARAGREVVQFYVARPDASVVRPPQELKGHAVVELAPGASERVSVLIAREDLAYWDTRGERWVVEGGAYEVRAAASSRDIRAAASVEVTGDAFVLPLTLNSTLGEVMAVPGAAEVLGALMPMPQAAADTEVLGVDMAKMLASIPVGRLLSFAGGAVTPADLDKLIAQLNAGRV</sequence>
<comment type="similarity">
    <text evidence="1 6">Belongs to the glycosyl hydrolase 3 family.</text>
</comment>
<dbReference type="InterPro" id="IPR017853">
    <property type="entry name" value="GH"/>
</dbReference>
<evidence type="ECO:0000313" key="8">
    <source>
        <dbReference type="EMBL" id="OIJ65312.1"/>
    </source>
</evidence>
<organism evidence="8 9">
    <name type="scientific">Streptomyces mangrovisoli</name>
    <dbReference type="NCBI Taxonomy" id="1428628"/>
    <lineage>
        <taxon>Bacteria</taxon>
        <taxon>Bacillati</taxon>
        <taxon>Actinomycetota</taxon>
        <taxon>Actinomycetes</taxon>
        <taxon>Kitasatosporales</taxon>
        <taxon>Streptomycetaceae</taxon>
        <taxon>Streptomyces</taxon>
    </lineage>
</organism>
<accession>A0A1J4NSN1</accession>
<dbReference type="PRINTS" id="PR00133">
    <property type="entry name" value="GLHYDRLASE3"/>
</dbReference>
<proteinExistence type="inferred from homology"/>
<comment type="function">
    <text evidence="4">Catalyzes the hydrolysis of a non-reducing terminal alpha-L-arabinopyranosidic linkage in ginsenoside Rb2 (alpha-L-arabinopyranosyl-(1-&gt;6)-alpha-D-glucopyranosyl) to release alpha-D-glucopyranosyl (Rd). It is not able to hydrolyze alpha-L-arabinofuranosyl-(1-&gt;6)-alpha-D-glucopyranosyl (Rc).</text>
</comment>
<dbReference type="InterPro" id="IPR019800">
    <property type="entry name" value="Glyco_hydro_3_AS"/>
</dbReference>
<evidence type="ECO:0000256" key="5">
    <source>
        <dbReference type="ARBA" id="ARBA00074219"/>
    </source>
</evidence>
<dbReference type="Pfam" id="PF01915">
    <property type="entry name" value="Glyco_hydro_3_C"/>
    <property type="match status" value="1"/>
</dbReference>
<dbReference type="Gene3D" id="2.60.40.10">
    <property type="entry name" value="Immunoglobulins"/>
    <property type="match status" value="1"/>
</dbReference>
<evidence type="ECO:0000256" key="3">
    <source>
        <dbReference type="ARBA" id="ARBA00023277"/>
    </source>
</evidence>
<dbReference type="InterPro" id="IPR026891">
    <property type="entry name" value="Fn3-like"/>
</dbReference>
<dbReference type="SUPFAM" id="SSF52279">
    <property type="entry name" value="Beta-D-glucan exohydrolase, C-terminal domain"/>
    <property type="match status" value="1"/>
</dbReference>
<dbReference type="InterPro" id="IPR036962">
    <property type="entry name" value="Glyco_hydro_3_N_sf"/>
</dbReference>
<dbReference type="Gene3D" id="3.20.20.300">
    <property type="entry name" value="Glycoside hydrolase, family 3, N-terminal domain"/>
    <property type="match status" value="1"/>
</dbReference>
<evidence type="ECO:0000256" key="6">
    <source>
        <dbReference type="RuleBase" id="RU361161"/>
    </source>
</evidence>
<keyword evidence="6" id="KW-0326">Glycosidase</keyword>
<dbReference type="Proteomes" id="UP000034196">
    <property type="component" value="Unassembled WGS sequence"/>
</dbReference>
<reference evidence="8" key="1">
    <citation type="submission" date="2016-10" db="EMBL/GenBank/DDBJ databases">
        <title>Genome sequence of Streptomyces mangrovisoli MUSC 149.</title>
        <authorList>
            <person name="Lee L.-H."/>
            <person name="Ser H.-L."/>
        </authorList>
    </citation>
    <scope>NUCLEOTIDE SEQUENCE [LARGE SCALE GENOMIC DNA]</scope>
    <source>
        <strain evidence="8">MUSC 149</strain>
    </source>
</reference>
<dbReference type="PROSITE" id="PS00775">
    <property type="entry name" value="GLYCOSYL_HYDROL_F3"/>
    <property type="match status" value="1"/>
</dbReference>
<feature type="domain" description="Fibronectin type III-like" evidence="7">
    <location>
        <begin position="584"/>
        <end position="654"/>
    </location>
</feature>
<dbReference type="SUPFAM" id="SSF51445">
    <property type="entry name" value="(Trans)glycosidases"/>
    <property type="match status" value="1"/>
</dbReference>
<keyword evidence="9" id="KW-1185">Reference proteome</keyword>
<dbReference type="Gene3D" id="3.40.50.1700">
    <property type="entry name" value="Glycoside hydrolase family 3 C-terminal domain"/>
    <property type="match status" value="1"/>
</dbReference>
<dbReference type="InterPro" id="IPR002772">
    <property type="entry name" value="Glyco_hydro_3_C"/>
</dbReference>
<protein>
    <recommendedName>
        <fullName evidence="5">Exo-alpha-(1-&gt;6)-L-arabinopyranosidase</fullName>
    </recommendedName>
</protein>
<evidence type="ECO:0000259" key="7">
    <source>
        <dbReference type="SMART" id="SM01217"/>
    </source>
</evidence>
<dbReference type="InterPro" id="IPR036881">
    <property type="entry name" value="Glyco_hydro_3_C_sf"/>
</dbReference>
<dbReference type="Pfam" id="PF00933">
    <property type="entry name" value="Glyco_hydro_3"/>
    <property type="match status" value="1"/>
</dbReference>
<evidence type="ECO:0000256" key="1">
    <source>
        <dbReference type="ARBA" id="ARBA00005336"/>
    </source>
</evidence>
<dbReference type="InterPro" id="IPR013783">
    <property type="entry name" value="Ig-like_fold"/>
</dbReference>
<dbReference type="InterPro" id="IPR001764">
    <property type="entry name" value="Glyco_hydro_3_N"/>
</dbReference>
<dbReference type="RefSeq" id="WP_046588031.1">
    <property type="nucleotide sequence ID" value="NZ_LAVA02000058.1"/>
</dbReference>
<evidence type="ECO:0000313" key="9">
    <source>
        <dbReference type="Proteomes" id="UP000034196"/>
    </source>
</evidence>
<dbReference type="AlphaFoldDB" id="A0A1J4NSN1"/>
<evidence type="ECO:0000256" key="2">
    <source>
        <dbReference type="ARBA" id="ARBA00022801"/>
    </source>
</evidence>
<dbReference type="OrthoDB" id="9803863at2"/>
<dbReference type="EMBL" id="LAVA02000058">
    <property type="protein sequence ID" value="OIJ65312.1"/>
    <property type="molecule type" value="Genomic_DNA"/>
</dbReference>
<keyword evidence="2 6" id="KW-0378">Hydrolase</keyword>
<dbReference type="PANTHER" id="PTHR42715">
    <property type="entry name" value="BETA-GLUCOSIDASE"/>
    <property type="match status" value="1"/>
</dbReference>
<name>A0A1J4NSN1_9ACTN</name>
<dbReference type="GO" id="GO:0005975">
    <property type="term" value="P:carbohydrate metabolic process"/>
    <property type="evidence" value="ECO:0007669"/>
    <property type="project" value="InterPro"/>
</dbReference>
<dbReference type="STRING" id="1428628.WN71_023805"/>
<comment type="caution">
    <text evidence="8">The sequence shown here is derived from an EMBL/GenBank/DDBJ whole genome shotgun (WGS) entry which is preliminary data.</text>
</comment>
<dbReference type="PANTHER" id="PTHR42715:SF10">
    <property type="entry name" value="BETA-GLUCOSIDASE"/>
    <property type="match status" value="1"/>
</dbReference>
<dbReference type="Pfam" id="PF14310">
    <property type="entry name" value="Fn3-like"/>
    <property type="match status" value="1"/>
</dbReference>
<dbReference type="GO" id="GO:0008422">
    <property type="term" value="F:beta-glucosidase activity"/>
    <property type="evidence" value="ECO:0007669"/>
    <property type="project" value="UniProtKB-ARBA"/>
</dbReference>
<dbReference type="FunFam" id="2.60.40.10:FF:000495">
    <property type="entry name" value="Periplasmic beta-glucosidase"/>
    <property type="match status" value="1"/>
</dbReference>